<protein>
    <submittedName>
        <fullName evidence="1">Uncharacterized protein</fullName>
    </submittedName>
</protein>
<proteinExistence type="predicted"/>
<comment type="caution">
    <text evidence="1">The sequence shown here is derived from an EMBL/GenBank/DDBJ whole genome shotgun (WGS) entry which is preliminary data.</text>
</comment>
<accession>A0ABU5R9J3</accession>
<evidence type="ECO:0000313" key="2">
    <source>
        <dbReference type="Proteomes" id="UP001304298"/>
    </source>
</evidence>
<keyword evidence="2" id="KW-1185">Reference proteome</keyword>
<name>A0ABU5R9J3_9PSEU</name>
<sequence length="54" mass="6026">MDLFVFVRADVFDGVTGSRRQRHRTRGNRAAPAADYYVGDQDEELTAVPADIAQ</sequence>
<reference evidence="1 2" key="1">
    <citation type="submission" date="2023-12" db="EMBL/GenBank/DDBJ databases">
        <title>Amycolatopsis sp. V23-08.</title>
        <authorList>
            <person name="Somphong A."/>
        </authorList>
    </citation>
    <scope>NUCLEOTIDE SEQUENCE [LARGE SCALE GENOMIC DNA]</scope>
    <source>
        <strain evidence="1 2">V23-08</strain>
    </source>
</reference>
<dbReference type="EMBL" id="JAYFSI010000006">
    <property type="protein sequence ID" value="MEA5362918.1"/>
    <property type="molecule type" value="Genomic_DNA"/>
</dbReference>
<gene>
    <name evidence="1" type="ORF">VA596_25540</name>
</gene>
<dbReference type="Proteomes" id="UP001304298">
    <property type="component" value="Unassembled WGS sequence"/>
</dbReference>
<organism evidence="1 2">
    <name type="scientific">Amycolatopsis heterodermiae</name>
    <dbReference type="NCBI Taxonomy" id="3110235"/>
    <lineage>
        <taxon>Bacteria</taxon>
        <taxon>Bacillati</taxon>
        <taxon>Actinomycetota</taxon>
        <taxon>Actinomycetes</taxon>
        <taxon>Pseudonocardiales</taxon>
        <taxon>Pseudonocardiaceae</taxon>
        <taxon>Amycolatopsis</taxon>
    </lineage>
</organism>
<evidence type="ECO:0000313" key="1">
    <source>
        <dbReference type="EMBL" id="MEA5362918.1"/>
    </source>
</evidence>
<dbReference type="RefSeq" id="WP_323330677.1">
    <property type="nucleotide sequence ID" value="NZ_JAYFSI010000006.1"/>
</dbReference>